<dbReference type="KEGG" id="cad:Curi_c01230"/>
<keyword evidence="1 3" id="KW-0479">Metal-binding</keyword>
<evidence type="ECO:0000313" key="4">
    <source>
        <dbReference type="EMBL" id="AFS77203.1"/>
    </source>
</evidence>
<dbReference type="CDD" id="cd01310">
    <property type="entry name" value="TatD_DNAse"/>
    <property type="match status" value="1"/>
</dbReference>
<organism evidence="4 5">
    <name type="scientific">Gottschalkia acidurici (strain ATCC 7906 / DSM 604 / BCRC 14475 / CIP 104303 / KCTC 5404 / NCIMB 10678 / 9a)</name>
    <name type="common">Clostridium acidurici</name>
    <dbReference type="NCBI Taxonomy" id="1128398"/>
    <lineage>
        <taxon>Bacteria</taxon>
        <taxon>Bacillati</taxon>
        <taxon>Bacillota</taxon>
        <taxon>Tissierellia</taxon>
        <taxon>Tissierellales</taxon>
        <taxon>Gottschalkiaceae</taxon>
        <taxon>Gottschalkia</taxon>
    </lineage>
</organism>
<evidence type="ECO:0000256" key="1">
    <source>
        <dbReference type="ARBA" id="ARBA00022723"/>
    </source>
</evidence>
<reference evidence="4 5" key="1">
    <citation type="journal article" date="2012" name="PLoS ONE">
        <title>The purine-utilizing bacterium Clostridium acidurici 9a: a genome-guided metabolic reconsideration.</title>
        <authorList>
            <person name="Hartwich K."/>
            <person name="Poehlein A."/>
            <person name="Daniel R."/>
        </authorList>
    </citation>
    <scope>NUCLEOTIDE SEQUENCE [LARGE SCALE GENOMIC DNA]</scope>
    <source>
        <strain evidence="5">ATCC 7906 / DSM 604 / BCRC 14475 / CIP 104303 / KCTC 5404 / NCIMB 10678 / 9a</strain>
    </source>
</reference>
<gene>
    <name evidence="4" type="ordered locus">Curi_c01230</name>
</gene>
<feature type="binding site" evidence="3">
    <location>
        <position position="153"/>
    </location>
    <ligand>
        <name>a divalent metal cation</name>
        <dbReference type="ChEBI" id="CHEBI:60240"/>
        <label>2</label>
    </ligand>
</feature>
<dbReference type="GO" id="GO:0046872">
    <property type="term" value="F:metal ion binding"/>
    <property type="evidence" value="ECO:0007669"/>
    <property type="project" value="UniProtKB-KW"/>
</dbReference>
<keyword evidence="2" id="KW-0378">Hydrolase</keyword>
<feature type="binding site" evidence="3">
    <location>
        <position position="8"/>
    </location>
    <ligand>
        <name>a divalent metal cation</name>
        <dbReference type="ChEBI" id="CHEBI:60240"/>
        <label>1</label>
    </ligand>
</feature>
<evidence type="ECO:0000256" key="3">
    <source>
        <dbReference type="PIRSR" id="PIRSR005902-1"/>
    </source>
</evidence>
<dbReference type="STRING" id="1128398.Curi_c01230"/>
<dbReference type="InterPro" id="IPR018228">
    <property type="entry name" value="DNase_TatD-rel_CS"/>
</dbReference>
<keyword evidence="5" id="KW-1185">Reference proteome</keyword>
<dbReference type="EMBL" id="CP003326">
    <property type="protein sequence ID" value="AFS77203.1"/>
    <property type="molecule type" value="Genomic_DNA"/>
</dbReference>
<dbReference type="OrthoDB" id="9810005at2"/>
<dbReference type="Proteomes" id="UP000006094">
    <property type="component" value="Chromosome"/>
</dbReference>
<dbReference type="GO" id="GO:0004536">
    <property type="term" value="F:DNA nuclease activity"/>
    <property type="evidence" value="ECO:0007669"/>
    <property type="project" value="InterPro"/>
</dbReference>
<sequence length="255" mass="29013">MLLDSHAHLDDKRFDDDRENIIKNLNSNGVELVINIGADIPSSVKGVSLSEEYENIYATVGVHPHDSKDVDETTIELLRALAKKDKVVGIGEIGLDYHYDNSPRDVQRKWFREQIKLAKELKLPIVVHEREASEDVYNILKEESNENLTGVIHCFSGSLEMAREYIKMGFYISFAGPVTFKNAKKPKEVASEIPLDKLLIETDSPYLTPEPYRGKRNDPTYVRYVAETIAKLKDISYEEIVEVTNKNAKKLFGIN</sequence>
<protein>
    <submittedName>
        <fullName evidence="4">Deoxyribonuclease, TatD Mg-dependent</fullName>
    </submittedName>
</protein>
<accession>K0ATM3</accession>
<dbReference type="PROSITE" id="PS01090">
    <property type="entry name" value="TATD_2"/>
    <property type="match status" value="1"/>
</dbReference>
<feature type="binding site" evidence="3">
    <location>
        <position position="6"/>
    </location>
    <ligand>
        <name>a divalent metal cation</name>
        <dbReference type="ChEBI" id="CHEBI:60240"/>
        <label>1</label>
    </ligand>
</feature>
<dbReference type="InterPro" id="IPR032466">
    <property type="entry name" value="Metal_Hydrolase"/>
</dbReference>
<dbReference type="Gene3D" id="3.20.20.140">
    <property type="entry name" value="Metal-dependent hydrolases"/>
    <property type="match status" value="1"/>
</dbReference>
<dbReference type="AlphaFoldDB" id="K0ATM3"/>
<feature type="binding site" evidence="3">
    <location>
        <position position="203"/>
    </location>
    <ligand>
        <name>a divalent metal cation</name>
        <dbReference type="ChEBI" id="CHEBI:60240"/>
        <label>1</label>
    </ligand>
</feature>
<dbReference type="GO" id="GO:0016788">
    <property type="term" value="F:hydrolase activity, acting on ester bonds"/>
    <property type="evidence" value="ECO:0007669"/>
    <property type="project" value="InterPro"/>
</dbReference>
<dbReference type="InterPro" id="IPR015991">
    <property type="entry name" value="TatD/YcfH-like"/>
</dbReference>
<dbReference type="InterPro" id="IPR001130">
    <property type="entry name" value="TatD-like"/>
</dbReference>
<dbReference type="PANTHER" id="PTHR46124:SF2">
    <property type="entry name" value="D-AMINOACYL-TRNA DEACYLASE"/>
    <property type="match status" value="1"/>
</dbReference>
<feature type="binding site" evidence="3">
    <location>
        <position position="92"/>
    </location>
    <ligand>
        <name>a divalent metal cation</name>
        <dbReference type="ChEBI" id="CHEBI:60240"/>
        <label>1</label>
    </ligand>
</feature>
<dbReference type="SUPFAM" id="SSF51556">
    <property type="entry name" value="Metallo-dependent hydrolases"/>
    <property type="match status" value="1"/>
</dbReference>
<dbReference type="HOGENOM" id="CLU_031506_4_0_9"/>
<evidence type="ECO:0000313" key="5">
    <source>
        <dbReference type="Proteomes" id="UP000006094"/>
    </source>
</evidence>
<dbReference type="eggNOG" id="COG0084">
    <property type="taxonomic scope" value="Bacteria"/>
</dbReference>
<dbReference type="PROSITE" id="PS01091">
    <property type="entry name" value="TATD_3"/>
    <property type="match status" value="1"/>
</dbReference>
<dbReference type="FunFam" id="3.20.20.140:FF:000005">
    <property type="entry name" value="TatD family hydrolase"/>
    <property type="match status" value="1"/>
</dbReference>
<dbReference type="PANTHER" id="PTHR46124">
    <property type="entry name" value="D-AMINOACYL-TRNA DEACYLASE"/>
    <property type="match status" value="1"/>
</dbReference>
<dbReference type="GO" id="GO:0005829">
    <property type="term" value="C:cytosol"/>
    <property type="evidence" value="ECO:0007669"/>
    <property type="project" value="TreeGrafter"/>
</dbReference>
<dbReference type="NCBIfam" id="TIGR00010">
    <property type="entry name" value="YchF/TatD family DNA exonuclease"/>
    <property type="match status" value="1"/>
</dbReference>
<dbReference type="PIRSF" id="PIRSF005902">
    <property type="entry name" value="DNase_TatD"/>
    <property type="match status" value="1"/>
</dbReference>
<dbReference type="RefSeq" id="WP_014966340.1">
    <property type="nucleotide sequence ID" value="NC_018664.1"/>
</dbReference>
<evidence type="ECO:0000256" key="2">
    <source>
        <dbReference type="ARBA" id="ARBA00022801"/>
    </source>
</evidence>
<dbReference type="Pfam" id="PF01026">
    <property type="entry name" value="TatD_DNase"/>
    <property type="match status" value="1"/>
</dbReference>
<feature type="binding site" evidence="3">
    <location>
        <position position="128"/>
    </location>
    <ligand>
        <name>a divalent metal cation</name>
        <dbReference type="ChEBI" id="CHEBI:60240"/>
        <label>2</label>
    </ligand>
</feature>
<name>K0ATM3_GOTA9</name>
<dbReference type="PATRIC" id="fig|1128398.3.peg.122"/>
<proteinExistence type="predicted"/>